<proteinExistence type="predicted"/>
<organism evidence="1">
    <name type="scientific">Caldilineaceae bacterium SB0662_bin_9</name>
    <dbReference type="NCBI Taxonomy" id="2605258"/>
    <lineage>
        <taxon>Bacteria</taxon>
        <taxon>Bacillati</taxon>
        <taxon>Chloroflexota</taxon>
        <taxon>Caldilineae</taxon>
        <taxon>Caldilineales</taxon>
        <taxon>Caldilineaceae</taxon>
    </lineage>
</organism>
<sequence>MALVEFAPSKWFNTIGTHEPECHLKPGDVVRTCTVDAGGADHRGETVAGRPNPMTGPFHVEGAEPGDALVMHLIGIKPDRSTGWTRNILAGDVLDPDYLQGLPVPSPALTVWDVDTAAGLVRVSDGEALPWQSMDPMIGCFGVAPAGGEAISTATPGPHGGNMDYRGWRDGVTALFPVSVPGALLYLGDVHALQGDGEIVGTGIEISAEVEFSVDVVKNQKLCWPRGYNDSDIFVAGSARPLDQATRHATTEVSRWLVDECGYDLETVHLMMGQQVRYDLGNIYDPAYTMVCRLSRAMLADWNLDPGRTGLLPAYIG</sequence>
<gene>
    <name evidence="1" type="ORF">F4Y08_04160</name>
</gene>
<evidence type="ECO:0000313" key="1">
    <source>
        <dbReference type="EMBL" id="MYD89523.1"/>
    </source>
</evidence>
<comment type="caution">
    <text evidence="1">The sequence shown here is derived from an EMBL/GenBank/DDBJ whole genome shotgun (WGS) entry which is preliminary data.</text>
</comment>
<protein>
    <submittedName>
        <fullName evidence="1">Acetamidase</fullName>
    </submittedName>
</protein>
<accession>A0A6B1DS67</accession>
<dbReference type="EMBL" id="VXPY01000026">
    <property type="protein sequence ID" value="MYD89523.1"/>
    <property type="molecule type" value="Genomic_DNA"/>
</dbReference>
<dbReference type="Gene3D" id="2.60.120.580">
    <property type="entry name" value="Acetamidase/Formamidase-like domains"/>
    <property type="match status" value="1"/>
</dbReference>
<dbReference type="AlphaFoldDB" id="A0A6B1DS67"/>
<dbReference type="InterPro" id="IPR004304">
    <property type="entry name" value="FmdA_AmdA"/>
</dbReference>
<dbReference type="Gene3D" id="3.10.28.20">
    <property type="entry name" value="Acetamidase/Formamidase-like domains"/>
    <property type="match status" value="1"/>
</dbReference>
<dbReference type="PANTHER" id="PTHR31891:SF1">
    <property type="entry name" value="FORMAMIDASE C869.04-RELATED"/>
    <property type="match status" value="1"/>
</dbReference>
<dbReference type="Pfam" id="PF03069">
    <property type="entry name" value="FmdA_AmdA"/>
    <property type="match status" value="1"/>
</dbReference>
<dbReference type="PANTHER" id="PTHR31891">
    <property type="entry name" value="FORMAMIDASE C869.04-RELATED"/>
    <property type="match status" value="1"/>
</dbReference>
<reference evidence="1" key="1">
    <citation type="submission" date="2019-09" db="EMBL/GenBank/DDBJ databases">
        <title>Characterisation of the sponge microbiome using genome-centric metagenomics.</title>
        <authorList>
            <person name="Engelberts J.P."/>
            <person name="Robbins S.J."/>
            <person name="De Goeij J.M."/>
            <person name="Aranda M."/>
            <person name="Bell S.C."/>
            <person name="Webster N.S."/>
        </authorList>
    </citation>
    <scope>NUCLEOTIDE SEQUENCE</scope>
    <source>
        <strain evidence="1">SB0662_bin_9</strain>
    </source>
</reference>
<dbReference type="GO" id="GO:0016811">
    <property type="term" value="F:hydrolase activity, acting on carbon-nitrogen (but not peptide) bonds, in linear amides"/>
    <property type="evidence" value="ECO:0007669"/>
    <property type="project" value="InterPro"/>
</dbReference>
<dbReference type="SUPFAM" id="SSF141130">
    <property type="entry name" value="Acetamidase/Formamidase-like"/>
    <property type="match status" value="1"/>
</dbReference>
<name>A0A6B1DS67_9CHLR</name>